<keyword evidence="1" id="KW-0732">Signal</keyword>
<evidence type="ECO:0000256" key="1">
    <source>
        <dbReference type="SAM" id="SignalP"/>
    </source>
</evidence>
<dbReference type="Proteomes" id="UP000663832">
    <property type="component" value="Unassembled WGS sequence"/>
</dbReference>
<comment type="caution">
    <text evidence="3">The sequence shown here is derived from an EMBL/GenBank/DDBJ whole genome shotgun (WGS) entry which is preliminary data.</text>
</comment>
<sequence length="180" mass="20564">MIMKSKQMIIIVILILISIVNGSRYNYNCHQYENRVYQLTVTFPDKEPLYCALRLQTHGMFDELFSIAGGNNAAELGSSFALSNRVGYYKCLAGNKMHLTGLGYLYKTEDVEFLKENGAVVIHDYSFRFHNDGKKLTGQVKFAVFKNGENPFTTNDKPVFVGDIGQVKGELLKYREYYKL</sequence>
<protein>
    <submittedName>
        <fullName evidence="3">Uncharacterized protein</fullName>
    </submittedName>
</protein>
<dbReference type="AlphaFoldDB" id="A0A815N9Y6"/>
<dbReference type="OrthoDB" id="9990021at2759"/>
<reference evidence="3" key="1">
    <citation type="submission" date="2021-02" db="EMBL/GenBank/DDBJ databases">
        <authorList>
            <person name="Nowell W R."/>
        </authorList>
    </citation>
    <scope>NUCLEOTIDE SEQUENCE</scope>
</reference>
<organism evidence="3 4">
    <name type="scientific">Adineta steineri</name>
    <dbReference type="NCBI Taxonomy" id="433720"/>
    <lineage>
        <taxon>Eukaryota</taxon>
        <taxon>Metazoa</taxon>
        <taxon>Spiralia</taxon>
        <taxon>Gnathifera</taxon>
        <taxon>Rotifera</taxon>
        <taxon>Eurotatoria</taxon>
        <taxon>Bdelloidea</taxon>
        <taxon>Adinetida</taxon>
        <taxon>Adinetidae</taxon>
        <taxon>Adineta</taxon>
    </lineage>
</organism>
<dbReference type="EMBL" id="CAJNOM010000432">
    <property type="protein sequence ID" value="CAF1434706.1"/>
    <property type="molecule type" value="Genomic_DNA"/>
</dbReference>
<evidence type="ECO:0000313" key="4">
    <source>
        <dbReference type="Proteomes" id="UP000663832"/>
    </source>
</evidence>
<keyword evidence="4" id="KW-1185">Reference proteome</keyword>
<name>A0A815N9Y6_9BILA</name>
<accession>A0A815N9Y6</accession>
<feature type="chain" id="PRO_5036228415" evidence="1">
    <location>
        <begin position="23"/>
        <end position="180"/>
    </location>
</feature>
<evidence type="ECO:0000313" key="3">
    <source>
        <dbReference type="EMBL" id="CAF1434706.1"/>
    </source>
</evidence>
<evidence type="ECO:0000313" key="2">
    <source>
        <dbReference type="EMBL" id="CAF1139420.1"/>
    </source>
</evidence>
<gene>
    <name evidence="2" type="ORF">BJG266_LOCUS23460</name>
    <name evidence="3" type="ORF">QVE165_LOCUS39196</name>
</gene>
<feature type="signal peptide" evidence="1">
    <location>
        <begin position="1"/>
        <end position="22"/>
    </location>
</feature>
<dbReference type="Proteomes" id="UP000663877">
    <property type="component" value="Unassembled WGS sequence"/>
</dbReference>
<proteinExistence type="predicted"/>
<dbReference type="EMBL" id="CAJNOI010000156">
    <property type="protein sequence ID" value="CAF1139420.1"/>
    <property type="molecule type" value="Genomic_DNA"/>
</dbReference>